<name>A0A6G1JJ30_9PLEO</name>
<reference evidence="2" key="1">
    <citation type="journal article" date="2020" name="Stud. Mycol.">
        <title>101 Dothideomycetes genomes: a test case for predicting lifestyles and emergence of pathogens.</title>
        <authorList>
            <person name="Haridas S."/>
            <person name="Albert R."/>
            <person name="Binder M."/>
            <person name="Bloem J."/>
            <person name="Labutti K."/>
            <person name="Salamov A."/>
            <person name="Andreopoulos B."/>
            <person name="Baker S."/>
            <person name="Barry K."/>
            <person name="Bills G."/>
            <person name="Bluhm B."/>
            <person name="Cannon C."/>
            <person name="Castanera R."/>
            <person name="Culley D."/>
            <person name="Daum C."/>
            <person name="Ezra D."/>
            <person name="Gonzalez J."/>
            <person name="Henrissat B."/>
            <person name="Kuo A."/>
            <person name="Liang C."/>
            <person name="Lipzen A."/>
            <person name="Lutzoni F."/>
            <person name="Magnuson J."/>
            <person name="Mondo S."/>
            <person name="Nolan M."/>
            <person name="Ohm R."/>
            <person name="Pangilinan J."/>
            <person name="Park H.-J."/>
            <person name="Ramirez L."/>
            <person name="Alfaro M."/>
            <person name="Sun H."/>
            <person name="Tritt A."/>
            <person name="Yoshinaga Y."/>
            <person name="Zwiers L.-H."/>
            <person name="Turgeon B."/>
            <person name="Goodwin S."/>
            <person name="Spatafora J."/>
            <person name="Crous P."/>
            <person name="Grigoriev I."/>
        </authorList>
    </citation>
    <scope>NUCLEOTIDE SEQUENCE</scope>
    <source>
        <strain evidence="2">CBS 122367</strain>
    </source>
</reference>
<accession>A0A6G1JJ30</accession>
<feature type="region of interest" description="Disordered" evidence="1">
    <location>
        <begin position="1"/>
        <end position="23"/>
    </location>
</feature>
<evidence type="ECO:0000256" key="1">
    <source>
        <dbReference type="SAM" id="MobiDB-lite"/>
    </source>
</evidence>
<dbReference type="Proteomes" id="UP000799291">
    <property type="component" value="Unassembled WGS sequence"/>
</dbReference>
<organism evidence="2 3">
    <name type="scientific">Lentithecium fluviatile CBS 122367</name>
    <dbReference type="NCBI Taxonomy" id="1168545"/>
    <lineage>
        <taxon>Eukaryota</taxon>
        <taxon>Fungi</taxon>
        <taxon>Dikarya</taxon>
        <taxon>Ascomycota</taxon>
        <taxon>Pezizomycotina</taxon>
        <taxon>Dothideomycetes</taxon>
        <taxon>Pleosporomycetidae</taxon>
        <taxon>Pleosporales</taxon>
        <taxon>Massarineae</taxon>
        <taxon>Lentitheciaceae</taxon>
        <taxon>Lentithecium</taxon>
    </lineage>
</organism>
<keyword evidence="3" id="KW-1185">Reference proteome</keyword>
<sequence>MSRNNNAWANPPGSDAAGMRFPANSKPVLSRQIGIRIDRSQPKPKRRACLAKYHFVDFSQLMKPCYQGESSC</sequence>
<protein>
    <submittedName>
        <fullName evidence="2">Uncharacterized protein</fullName>
    </submittedName>
</protein>
<dbReference type="AlphaFoldDB" id="A0A6G1JJ30"/>
<evidence type="ECO:0000313" key="2">
    <source>
        <dbReference type="EMBL" id="KAF2690230.1"/>
    </source>
</evidence>
<evidence type="ECO:0000313" key="3">
    <source>
        <dbReference type="Proteomes" id="UP000799291"/>
    </source>
</evidence>
<gene>
    <name evidence="2" type="ORF">K458DRAFT_413052</name>
</gene>
<dbReference type="EMBL" id="MU005571">
    <property type="protein sequence ID" value="KAF2690230.1"/>
    <property type="molecule type" value="Genomic_DNA"/>
</dbReference>
<proteinExistence type="predicted"/>